<dbReference type="Proteomes" id="UP000237347">
    <property type="component" value="Unassembled WGS sequence"/>
</dbReference>
<reference evidence="2 3" key="1">
    <citation type="journal article" date="2018" name="Sci. Data">
        <title>The draft genome sequence of cork oak.</title>
        <authorList>
            <person name="Ramos A.M."/>
            <person name="Usie A."/>
            <person name="Barbosa P."/>
            <person name="Barros P.M."/>
            <person name="Capote T."/>
            <person name="Chaves I."/>
            <person name="Simoes F."/>
            <person name="Abreu I."/>
            <person name="Carrasquinho I."/>
            <person name="Faro C."/>
            <person name="Guimaraes J.B."/>
            <person name="Mendonca D."/>
            <person name="Nobrega F."/>
            <person name="Rodrigues L."/>
            <person name="Saibo N.J.M."/>
            <person name="Varela M.C."/>
            <person name="Egas C."/>
            <person name="Matos J."/>
            <person name="Miguel C.M."/>
            <person name="Oliveira M.M."/>
            <person name="Ricardo C.P."/>
            <person name="Goncalves S."/>
        </authorList>
    </citation>
    <scope>NUCLEOTIDE SEQUENCE [LARGE SCALE GENOMIC DNA]</scope>
    <source>
        <strain evidence="3">cv. HL8</strain>
    </source>
</reference>
<keyword evidence="3" id="KW-1185">Reference proteome</keyword>
<dbReference type="PANTHER" id="PTHR47584:SF14">
    <property type="entry name" value="L10-INTERACTING MYB DOMAIN-CONTAINING PROTEIN-LIKE"/>
    <property type="match status" value="1"/>
</dbReference>
<organism evidence="2 3">
    <name type="scientific">Quercus suber</name>
    <name type="common">Cork oak</name>
    <dbReference type="NCBI Taxonomy" id="58331"/>
    <lineage>
        <taxon>Eukaryota</taxon>
        <taxon>Viridiplantae</taxon>
        <taxon>Streptophyta</taxon>
        <taxon>Embryophyta</taxon>
        <taxon>Tracheophyta</taxon>
        <taxon>Spermatophyta</taxon>
        <taxon>Magnoliopsida</taxon>
        <taxon>eudicotyledons</taxon>
        <taxon>Gunneridae</taxon>
        <taxon>Pentapetalae</taxon>
        <taxon>rosids</taxon>
        <taxon>fabids</taxon>
        <taxon>Fagales</taxon>
        <taxon>Fagaceae</taxon>
        <taxon>Quercus</taxon>
    </lineage>
</organism>
<dbReference type="PANTHER" id="PTHR47584">
    <property type="match status" value="1"/>
</dbReference>
<dbReference type="InterPro" id="IPR045026">
    <property type="entry name" value="LIMYB"/>
</dbReference>
<comment type="caution">
    <text evidence="2">The sequence shown here is derived from an EMBL/GenBank/DDBJ whole genome shotgun (WGS) entry which is preliminary data.</text>
</comment>
<sequence length="266" mass="29467">MDCSGTTSSSIAFLPYSSSLKRVPSPTMAASSNAENGKLWPPPIEKHFINVLVEEEIKGNMPSRQFKKANPKCKEFCKKGLNHYGLLGRLFNVGTTTGFLQISSSQPAPNSDEKRELNAAFLTYGVHVTMEADNGDDMEEPPTPVEGQGNRRVGKLPSQTASLARKKRKGGSLGEMTDAINNFTEMSRQRLSKDSGSRPQFVDTALRGDRFSMDRAIEILNSIENVDDFTIFKILKELYNPDSKAAFISPRPDRRRSWADLVGSLM</sequence>
<dbReference type="AlphaFoldDB" id="A0AAW0KES1"/>
<protein>
    <submittedName>
        <fullName evidence="2">Uncharacterized protein</fullName>
    </submittedName>
</protein>
<gene>
    <name evidence="2" type="ORF">CFP56_021459</name>
</gene>
<evidence type="ECO:0000313" key="2">
    <source>
        <dbReference type="EMBL" id="KAK7837225.1"/>
    </source>
</evidence>
<evidence type="ECO:0000256" key="1">
    <source>
        <dbReference type="SAM" id="MobiDB-lite"/>
    </source>
</evidence>
<proteinExistence type="predicted"/>
<name>A0AAW0KES1_QUESU</name>
<accession>A0AAW0KES1</accession>
<dbReference type="EMBL" id="PKMF04000333">
    <property type="protein sequence ID" value="KAK7837225.1"/>
    <property type="molecule type" value="Genomic_DNA"/>
</dbReference>
<feature type="region of interest" description="Disordered" evidence="1">
    <location>
        <begin position="133"/>
        <end position="175"/>
    </location>
</feature>
<evidence type="ECO:0000313" key="3">
    <source>
        <dbReference type="Proteomes" id="UP000237347"/>
    </source>
</evidence>